<feature type="transmembrane region" description="Helical" evidence="8">
    <location>
        <begin position="280"/>
        <end position="307"/>
    </location>
</feature>
<dbReference type="PROSITE" id="PS00211">
    <property type="entry name" value="ABC_TRANSPORTER_1"/>
    <property type="match status" value="1"/>
</dbReference>
<keyword evidence="5" id="KW-0067">ATP-binding</keyword>
<dbReference type="FunFam" id="3.40.50.300:FF:000287">
    <property type="entry name" value="Multidrug ABC transporter ATP-binding protein"/>
    <property type="match status" value="1"/>
</dbReference>
<feature type="domain" description="ABC transporter" evidence="9">
    <location>
        <begin position="334"/>
        <end position="568"/>
    </location>
</feature>
<feature type="transmembrane region" description="Helical" evidence="8">
    <location>
        <begin position="134"/>
        <end position="156"/>
    </location>
</feature>
<dbReference type="SMART" id="SM00382">
    <property type="entry name" value="AAA"/>
    <property type="match status" value="1"/>
</dbReference>
<dbReference type="GO" id="GO:0005886">
    <property type="term" value="C:plasma membrane"/>
    <property type="evidence" value="ECO:0007669"/>
    <property type="project" value="UniProtKB-SubCell"/>
</dbReference>
<evidence type="ECO:0000259" key="10">
    <source>
        <dbReference type="PROSITE" id="PS50929"/>
    </source>
</evidence>
<evidence type="ECO:0000256" key="2">
    <source>
        <dbReference type="ARBA" id="ARBA00022448"/>
    </source>
</evidence>
<dbReference type="EMBL" id="NVUS01000001">
    <property type="protein sequence ID" value="PCJ03784.1"/>
    <property type="molecule type" value="Genomic_DNA"/>
</dbReference>
<feature type="transmembrane region" description="Helical" evidence="8">
    <location>
        <begin position="54"/>
        <end position="74"/>
    </location>
</feature>
<evidence type="ECO:0000256" key="1">
    <source>
        <dbReference type="ARBA" id="ARBA00004651"/>
    </source>
</evidence>
<evidence type="ECO:0000256" key="6">
    <source>
        <dbReference type="ARBA" id="ARBA00022989"/>
    </source>
</evidence>
<evidence type="ECO:0000256" key="4">
    <source>
        <dbReference type="ARBA" id="ARBA00022741"/>
    </source>
</evidence>
<protein>
    <recommendedName>
        <fullName evidence="12">ABC transporter ATP-binding protein</fullName>
    </recommendedName>
</protein>
<dbReference type="InterPro" id="IPR003593">
    <property type="entry name" value="AAA+_ATPase"/>
</dbReference>
<sequence>MNLLGRIRKNLTVDEFKVVQKSIIFRILEALFVASQSFIILAAIWHIYNGGRDIGYFAVCIGAILLVFLARRILSFAAMSELFAAAYNVGFKIRKNLLLHMIKMPLGALSQLHIGKISQTLSEDISWMEDLTSFVGPMGVANMFSASFLLVSIFILDWRMGLVMLASFLAVFVVISIYRSKSRRGLKFRSMGLSDAALRTVEFVHGMPILRAFGGYDKANNSYQKSIENLRIGFLKSIRRNSTILSFYFLAMDTAIALSILFAAYLIANQGADPVKLWAIMVIMLAAFIPLRAVLGLATVSTLALVAHDNLAEVEAHKAMLDVENPAIAEGNDIVFERVSFAYNDLGKVIDDISFTAKANSMTAIVGPSGGGKTTIINLMARFWDVDSGRISLGGANIKQMALEDLLSKISLVMQEVKLFNQSIYDNIAVGRLDANRDDVVKAAKSAQAHDFIMALPNGYDTQVGEGGAKLSGGERQRISIARAILKDSPIILLDEATSAIDPENELAIQQAIGELTHNKTLIVIAHRLSTIVDADQIIVINDGQIDAIGRHDDLLRKSKLYAKLWDYHINISGWRIQ</sequence>
<dbReference type="Pfam" id="PF00005">
    <property type="entry name" value="ABC_tran"/>
    <property type="match status" value="1"/>
</dbReference>
<keyword evidence="4" id="KW-0547">Nucleotide-binding</keyword>
<keyword evidence="3 8" id="KW-0812">Transmembrane</keyword>
<dbReference type="InterPro" id="IPR017871">
    <property type="entry name" value="ABC_transporter-like_CS"/>
</dbReference>
<feature type="transmembrane region" description="Helical" evidence="8">
    <location>
        <begin position="245"/>
        <end position="268"/>
    </location>
</feature>
<dbReference type="GO" id="GO:0005524">
    <property type="term" value="F:ATP binding"/>
    <property type="evidence" value="ECO:0007669"/>
    <property type="project" value="UniProtKB-KW"/>
</dbReference>
<dbReference type="InterPro" id="IPR036640">
    <property type="entry name" value="ABC1_TM_sf"/>
</dbReference>
<dbReference type="PROSITE" id="PS50929">
    <property type="entry name" value="ABC_TM1F"/>
    <property type="match status" value="1"/>
</dbReference>
<dbReference type="InterPro" id="IPR011527">
    <property type="entry name" value="ABC1_TM_dom"/>
</dbReference>
<evidence type="ECO:0000256" key="3">
    <source>
        <dbReference type="ARBA" id="ARBA00022692"/>
    </source>
</evidence>
<dbReference type="GO" id="GO:0034040">
    <property type="term" value="F:ATPase-coupled lipid transmembrane transporter activity"/>
    <property type="evidence" value="ECO:0007669"/>
    <property type="project" value="TreeGrafter"/>
</dbReference>
<keyword evidence="2" id="KW-0813">Transport</keyword>
<evidence type="ECO:0000313" key="11">
    <source>
        <dbReference type="EMBL" id="PCJ03784.1"/>
    </source>
</evidence>
<dbReference type="Gene3D" id="1.20.1560.10">
    <property type="entry name" value="ABC transporter type 1, transmembrane domain"/>
    <property type="match status" value="1"/>
</dbReference>
<dbReference type="SUPFAM" id="SSF52540">
    <property type="entry name" value="P-loop containing nucleoside triphosphate hydrolases"/>
    <property type="match status" value="1"/>
</dbReference>
<dbReference type="Pfam" id="PF00664">
    <property type="entry name" value="ABC_membrane"/>
    <property type="match status" value="1"/>
</dbReference>
<dbReference type="PROSITE" id="PS50893">
    <property type="entry name" value="ABC_TRANSPORTER_2"/>
    <property type="match status" value="1"/>
</dbReference>
<accession>A0A2A4Z9I5</accession>
<evidence type="ECO:0000259" key="9">
    <source>
        <dbReference type="PROSITE" id="PS50893"/>
    </source>
</evidence>
<comment type="subcellular location">
    <subcellularLocation>
        <location evidence="1">Cell membrane</location>
        <topology evidence="1">Multi-pass membrane protein</topology>
    </subcellularLocation>
</comment>
<evidence type="ECO:0000256" key="7">
    <source>
        <dbReference type="ARBA" id="ARBA00023136"/>
    </source>
</evidence>
<dbReference type="InterPro" id="IPR027417">
    <property type="entry name" value="P-loop_NTPase"/>
</dbReference>
<evidence type="ECO:0008006" key="12">
    <source>
        <dbReference type="Google" id="ProtNLM"/>
    </source>
</evidence>
<feature type="transmembrane region" description="Helical" evidence="8">
    <location>
        <begin position="27"/>
        <end position="48"/>
    </location>
</feature>
<dbReference type="PANTHER" id="PTHR24221">
    <property type="entry name" value="ATP-BINDING CASSETTE SUB-FAMILY B"/>
    <property type="match status" value="1"/>
</dbReference>
<comment type="caution">
    <text evidence="11">The sequence shown here is derived from an EMBL/GenBank/DDBJ whole genome shotgun (WGS) entry which is preliminary data.</text>
</comment>
<name>A0A2A4Z9I5_9PROT</name>
<reference key="1">
    <citation type="submission" date="2017-08" db="EMBL/GenBank/DDBJ databases">
        <title>A dynamic microbial community with high functional redundancy inhabits the cold, oxic subseafloor aquifer.</title>
        <authorList>
            <person name="Tully B.J."/>
            <person name="Wheat C.G."/>
            <person name="Glazer B.T."/>
            <person name="Huber J.A."/>
        </authorList>
    </citation>
    <scope>NUCLEOTIDE SEQUENCE [LARGE SCALE GENOMIC DNA]</scope>
</reference>
<reference evidence="11" key="2">
    <citation type="journal article" date="2018" name="ISME J.">
        <title>A dynamic microbial community with high functional redundancy inhabits the cold, oxic subseafloor aquifer.</title>
        <authorList>
            <person name="Tully B.J."/>
            <person name="Wheat C.G."/>
            <person name="Glazer B.T."/>
            <person name="Huber J.A."/>
        </authorList>
    </citation>
    <scope>NUCLEOTIDE SEQUENCE</scope>
    <source>
        <strain evidence="11">NORP83</strain>
    </source>
</reference>
<evidence type="ECO:0000256" key="8">
    <source>
        <dbReference type="SAM" id="Phobius"/>
    </source>
</evidence>
<organism evidence="11">
    <name type="scientific">OCS116 cluster bacterium</name>
    <dbReference type="NCBI Taxonomy" id="2030921"/>
    <lineage>
        <taxon>Bacteria</taxon>
        <taxon>Pseudomonadati</taxon>
        <taxon>Pseudomonadota</taxon>
        <taxon>Alphaproteobacteria</taxon>
        <taxon>OCS116 cluster</taxon>
    </lineage>
</organism>
<dbReference type="InterPro" id="IPR003439">
    <property type="entry name" value="ABC_transporter-like_ATP-bd"/>
</dbReference>
<gene>
    <name evidence="11" type="ORF">COB13_00685</name>
</gene>
<dbReference type="GO" id="GO:0140359">
    <property type="term" value="F:ABC-type transporter activity"/>
    <property type="evidence" value="ECO:0007669"/>
    <property type="project" value="InterPro"/>
</dbReference>
<dbReference type="Gene3D" id="3.40.50.300">
    <property type="entry name" value="P-loop containing nucleotide triphosphate hydrolases"/>
    <property type="match status" value="1"/>
</dbReference>
<dbReference type="AlphaFoldDB" id="A0A2A4Z9I5"/>
<feature type="domain" description="ABC transmembrane type-1" evidence="10">
    <location>
        <begin position="22"/>
        <end position="303"/>
    </location>
</feature>
<feature type="transmembrane region" description="Helical" evidence="8">
    <location>
        <begin position="162"/>
        <end position="180"/>
    </location>
</feature>
<dbReference type="InterPro" id="IPR039421">
    <property type="entry name" value="Type_1_exporter"/>
</dbReference>
<dbReference type="PANTHER" id="PTHR24221:SF397">
    <property type="entry name" value="ABC TRANSPORTER, ATP-BINDING TRANSMEMBRANE PROTEIN"/>
    <property type="match status" value="1"/>
</dbReference>
<keyword evidence="7 8" id="KW-0472">Membrane</keyword>
<evidence type="ECO:0000256" key="5">
    <source>
        <dbReference type="ARBA" id="ARBA00022840"/>
    </source>
</evidence>
<keyword evidence="6 8" id="KW-1133">Transmembrane helix</keyword>
<dbReference type="GO" id="GO:0016887">
    <property type="term" value="F:ATP hydrolysis activity"/>
    <property type="evidence" value="ECO:0007669"/>
    <property type="project" value="InterPro"/>
</dbReference>
<proteinExistence type="predicted"/>
<dbReference type="SUPFAM" id="SSF90123">
    <property type="entry name" value="ABC transporter transmembrane region"/>
    <property type="match status" value="1"/>
</dbReference>